<dbReference type="Proteomes" id="UP000032068">
    <property type="component" value="Unassembled WGS sequence"/>
</dbReference>
<protein>
    <submittedName>
        <fullName evidence="1">Uncharacterized protein</fullName>
    </submittedName>
</protein>
<sequence length="155" mass="17670">MSQENLDPYTKLHGAIIVVCPTIRYPFMSNPRALTINIEAVSAEHLRKLLELALFDLDKLKEAAWSEDEGESIPLSMAGDMGSYRLEYKLGTHALIAEHQSLLGQGYTKIETSSWRKDNYSLYEHAEKAPVRLYLTSAQLTSHDAEEHEKNFLRF</sequence>
<accession>A0A0D0KL17</accession>
<evidence type="ECO:0000313" key="1">
    <source>
        <dbReference type="EMBL" id="KIP98737.1"/>
    </source>
</evidence>
<evidence type="ECO:0000313" key="2">
    <source>
        <dbReference type="Proteomes" id="UP000032068"/>
    </source>
</evidence>
<dbReference type="AlphaFoldDB" id="A0A0D0KL17"/>
<name>A0A0D0KL17_9PSED</name>
<gene>
    <name evidence="1" type="ORF">RU08_14785</name>
</gene>
<reference evidence="1 2" key="1">
    <citation type="submission" date="2014-12" db="EMBL/GenBank/DDBJ databases">
        <title>16Stimator: statistical estimation of ribosomal gene copy numbers from draft genome assemblies.</title>
        <authorList>
            <person name="Perisin M.A."/>
            <person name="Vetter M."/>
            <person name="Gilbert J.A."/>
            <person name="Bergelson J."/>
        </authorList>
    </citation>
    <scope>NUCLEOTIDE SEQUENCE [LARGE SCALE GENOMIC DNA]</scope>
    <source>
        <strain evidence="1 2">MEJ086</strain>
    </source>
</reference>
<dbReference type="EMBL" id="JXQW01000039">
    <property type="protein sequence ID" value="KIP98737.1"/>
    <property type="molecule type" value="Genomic_DNA"/>
</dbReference>
<proteinExistence type="predicted"/>
<organism evidence="1 2">
    <name type="scientific">Pseudomonas fulva</name>
    <dbReference type="NCBI Taxonomy" id="47880"/>
    <lineage>
        <taxon>Bacteria</taxon>
        <taxon>Pseudomonadati</taxon>
        <taxon>Pseudomonadota</taxon>
        <taxon>Gammaproteobacteria</taxon>
        <taxon>Pseudomonadales</taxon>
        <taxon>Pseudomonadaceae</taxon>
        <taxon>Pseudomonas</taxon>
    </lineage>
</organism>
<comment type="caution">
    <text evidence="1">The sequence shown here is derived from an EMBL/GenBank/DDBJ whole genome shotgun (WGS) entry which is preliminary data.</text>
</comment>